<dbReference type="InterPro" id="IPR014043">
    <property type="entry name" value="Acyl_transferase_dom"/>
</dbReference>
<dbReference type="PROSITE" id="PS52004">
    <property type="entry name" value="KS3_2"/>
    <property type="match status" value="1"/>
</dbReference>
<dbReference type="SMART" id="SM00825">
    <property type="entry name" value="PKS_KS"/>
    <property type="match status" value="1"/>
</dbReference>
<evidence type="ECO:0000256" key="3">
    <source>
        <dbReference type="PROSITE-ProRule" id="PRU01363"/>
    </source>
</evidence>
<gene>
    <name evidence="6" type="ORF">M422DRAFT_230841</name>
</gene>
<dbReference type="Gene3D" id="3.10.129.110">
    <property type="entry name" value="Polyketide synthase dehydratase"/>
    <property type="match status" value="1"/>
</dbReference>
<keyword evidence="1" id="KW-0596">Phosphopantetheine</keyword>
<feature type="region of interest" description="N-terminal hotdog fold" evidence="3">
    <location>
        <begin position="713"/>
        <end position="839"/>
    </location>
</feature>
<dbReference type="InterPro" id="IPR001227">
    <property type="entry name" value="Ac_transferase_dom_sf"/>
</dbReference>
<dbReference type="Proteomes" id="UP000054279">
    <property type="component" value="Unassembled WGS sequence"/>
</dbReference>
<dbReference type="Pfam" id="PF21089">
    <property type="entry name" value="PKS_DH_N"/>
    <property type="match status" value="1"/>
</dbReference>
<dbReference type="Pfam" id="PF16197">
    <property type="entry name" value="KAsynt_C_assoc"/>
    <property type="match status" value="1"/>
</dbReference>
<evidence type="ECO:0000313" key="6">
    <source>
        <dbReference type="EMBL" id="KIJ38998.1"/>
    </source>
</evidence>
<dbReference type="InterPro" id="IPR020807">
    <property type="entry name" value="PKS_DH"/>
</dbReference>
<dbReference type="GO" id="GO:0004312">
    <property type="term" value="F:fatty acid synthase activity"/>
    <property type="evidence" value="ECO:0007669"/>
    <property type="project" value="TreeGrafter"/>
</dbReference>
<dbReference type="OrthoDB" id="329835at2759"/>
<keyword evidence="7" id="KW-1185">Reference proteome</keyword>
<accession>A0A0C9U7P4</accession>
<feature type="domain" description="PKS/mFAS DH" evidence="5">
    <location>
        <begin position="713"/>
        <end position="962"/>
    </location>
</feature>
<dbReference type="GO" id="GO:0006633">
    <property type="term" value="P:fatty acid biosynthetic process"/>
    <property type="evidence" value="ECO:0007669"/>
    <property type="project" value="TreeGrafter"/>
</dbReference>
<dbReference type="GO" id="GO:0044550">
    <property type="term" value="P:secondary metabolite biosynthetic process"/>
    <property type="evidence" value="ECO:0007669"/>
    <property type="project" value="UniProtKB-ARBA"/>
</dbReference>
<comment type="caution">
    <text evidence="3">Lacks conserved residue(s) required for the propagation of feature annotation.</text>
</comment>
<dbReference type="Gene3D" id="3.40.47.10">
    <property type="match status" value="2"/>
</dbReference>
<dbReference type="InterPro" id="IPR016039">
    <property type="entry name" value="Thiolase-like"/>
</dbReference>
<dbReference type="InterPro" id="IPR016035">
    <property type="entry name" value="Acyl_Trfase/lysoPLipase"/>
</dbReference>
<dbReference type="InterPro" id="IPR042104">
    <property type="entry name" value="PKS_dehydratase_sf"/>
</dbReference>
<dbReference type="InterPro" id="IPR032821">
    <property type="entry name" value="PKS_assoc"/>
</dbReference>
<dbReference type="InterPro" id="IPR049552">
    <property type="entry name" value="PKS_DH_N"/>
</dbReference>
<organism evidence="6 7">
    <name type="scientific">Sphaerobolus stellatus (strain SS14)</name>
    <dbReference type="NCBI Taxonomy" id="990650"/>
    <lineage>
        <taxon>Eukaryota</taxon>
        <taxon>Fungi</taxon>
        <taxon>Dikarya</taxon>
        <taxon>Basidiomycota</taxon>
        <taxon>Agaricomycotina</taxon>
        <taxon>Agaricomycetes</taxon>
        <taxon>Phallomycetidae</taxon>
        <taxon>Geastrales</taxon>
        <taxon>Sphaerobolaceae</taxon>
        <taxon>Sphaerobolus</taxon>
    </lineage>
</organism>
<name>A0A0C9U7P4_SPHS4</name>
<proteinExistence type="predicted"/>
<dbReference type="InterPro" id="IPR014030">
    <property type="entry name" value="Ketoacyl_synth_N"/>
</dbReference>
<evidence type="ECO:0000259" key="5">
    <source>
        <dbReference type="PROSITE" id="PS52019"/>
    </source>
</evidence>
<dbReference type="CDD" id="cd00833">
    <property type="entry name" value="PKS"/>
    <property type="match status" value="1"/>
</dbReference>
<dbReference type="SUPFAM" id="SSF52151">
    <property type="entry name" value="FabD/lysophospholipase-like"/>
    <property type="match status" value="1"/>
</dbReference>
<protein>
    <recommendedName>
        <fullName evidence="8">Polyketide synthase</fullName>
    </recommendedName>
</protein>
<dbReference type="Gene3D" id="3.30.70.3290">
    <property type="match status" value="1"/>
</dbReference>
<reference evidence="6 7" key="1">
    <citation type="submission" date="2014-06" db="EMBL/GenBank/DDBJ databases">
        <title>Evolutionary Origins and Diversification of the Mycorrhizal Mutualists.</title>
        <authorList>
            <consortium name="DOE Joint Genome Institute"/>
            <consortium name="Mycorrhizal Genomics Consortium"/>
            <person name="Kohler A."/>
            <person name="Kuo A."/>
            <person name="Nagy L.G."/>
            <person name="Floudas D."/>
            <person name="Copeland A."/>
            <person name="Barry K.W."/>
            <person name="Cichocki N."/>
            <person name="Veneault-Fourrey C."/>
            <person name="LaButti K."/>
            <person name="Lindquist E.A."/>
            <person name="Lipzen A."/>
            <person name="Lundell T."/>
            <person name="Morin E."/>
            <person name="Murat C."/>
            <person name="Riley R."/>
            <person name="Ohm R."/>
            <person name="Sun H."/>
            <person name="Tunlid A."/>
            <person name="Henrissat B."/>
            <person name="Grigoriev I.V."/>
            <person name="Hibbett D.S."/>
            <person name="Martin F."/>
        </authorList>
    </citation>
    <scope>NUCLEOTIDE SEQUENCE [LARGE SCALE GENOMIC DNA]</scope>
    <source>
        <strain evidence="6 7">SS14</strain>
    </source>
</reference>
<dbReference type="SMART" id="SM00826">
    <property type="entry name" value="PKS_DH"/>
    <property type="match status" value="1"/>
</dbReference>
<dbReference type="InterPro" id="IPR050091">
    <property type="entry name" value="PKS_NRPS_Biosynth_Enz"/>
</dbReference>
<dbReference type="PANTHER" id="PTHR43775:SF37">
    <property type="entry name" value="SI:DKEY-61P9.11"/>
    <property type="match status" value="1"/>
</dbReference>
<dbReference type="PANTHER" id="PTHR43775">
    <property type="entry name" value="FATTY ACID SYNTHASE"/>
    <property type="match status" value="1"/>
</dbReference>
<dbReference type="AlphaFoldDB" id="A0A0C9U7P4"/>
<dbReference type="EMBL" id="KN837155">
    <property type="protein sequence ID" value="KIJ38998.1"/>
    <property type="molecule type" value="Genomic_DNA"/>
</dbReference>
<evidence type="ECO:0000259" key="4">
    <source>
        <dbReference type="PROSITE" id="PS52004"/>
    </source>
</evidence>
<dbReference type="HOGENOM" id="CLU_013126_0_0_1"/>
<dbReference type="PROSITE" id="PS52019">
    <property type="entry name" value="PKS_MFAS_DH"/>
    <property type="match status" value="1"/>
</dbReference>
<evidence type="ECO:0008006" key="8">
    <source>
        <dbReference type="Google" id="ProtNLM"/>
    </source>
</evidence>
<evidence type="ECO:0000256" key="1">
    <source>
        <dbReference type="ARBA" id="ARBA00022450"/>
    </source>
</evidence>
<evidence type="ECO:0000313" key="7">
    <source>
        <dbReference type="Proteomes" id="UP000054279"/>
    </source>
</evidence>
<dbReference type="SUPFAM" id="SSF53901">
    <property type="entry name" value="Thiolase-like"/>
    <property type="match status" value="1"/>
</dbReference>
<dbReference type="SMART" id="SM00827">
    <property type="entry name" value="PKS_AT"/>
    <property type="match status" value="1"/>
</dbReference>
<dbReference type="Pfam" id="PF02801">
    <property type="entry name" value="Ketoacyl-synt_C"/>
    <property type="match status" value="1"/>
</dbReference>
<feature type="domain" description="Ketosynthase family 3 (KS3)" evidence="4">
    <location>
        <begin position="2"/>
        <end position="388"/>
    </location>
</feature>
<keyword evidence="2" id="KW-0597">Phosphoprotein</keyword>
<dbReference type="Gene3D" id="3.40.366.10">
    <property type="entry name" value="Malonyl-Coenzyme A Acyl Carrier Protein, domain 2"/>
    <property type="match status" value="2"/>
</dbReference>
<dbReference type="InterPro" id="IPR020841">
    <property type="entry name" value="PKS_Beta-ketoAc_synthase_dom"/>
</dbReference>
<dbReference type="InterPro" id="IPR014031">
    <property type="entry name" value="Ketoacyl_synth_C"/>
</dbReference>
<sequence>MSAPIAIVGLSAEFPSDSEHNLDYQQYWPFLLDRRDACETPIPEDRFNHEAFSTLITPKTGAFLANPTLFDPLEFGIPPADAAALPLATRKLIEHSFLALRDAGINYRGADVGVYAAGVGHDASVLGEADPYALTGTFASIPATIANRVSYHLDLHGPSLPLDTACSSTLTATHLAVQALRGGECETAIVGGAQINLRGEGVACIVLKPLDKALRDGDHVYATILGSAINSTGNQAPLNAPVATAQQAAMERAYERAGRDPREVDFVEMHATGTAAGDPTEANWVCDKFGHKDGSPLLAGSVKGNLGHTEITAFLASLLKVTHILEHNIIPPTANFNLPNRKIHWEDANLHVPTTPTPFTPRNSSNKALVSLSSFGIGGANGHVIVEGMAPSRKSLSAPSKSVKADPTDAFLIMSGGLSPRSAATMSDLLKDTFLNAPIEHLPFLAKLAGRQARQLTWRSYALYHPHVSGPKAITFQEPQLAPRTRPPLAFVFSGQGPQHALMGRQLFAKYAAFRKSVYECDEAYREIMGFSLIESSGLFLRIPVPVHSFLMDVCKEECERGVGEVFAKFEGQGYDFKPTRTMYSTVYGGRFEDAFNVDYYWRNARQAVLFTQVTTQLVEEYPNMCYIEISPHPVLSSYVSSAGVDSSRITCPSLRPTKTGEFREASAFLESLGRLTMNGFDVDWDALNGRPAWESGVKLPAYPFSKKDIPFHSETPSFHRLLTARNGPLNHPRLRINSKTHPLLAGHVVNEEPIMPAAGFIEMALEFGGRVLSDVEFLSALTLGGEVPSTVEVSLDGARWSVRTSSALNSSGGDRSWGSPTFDRLHSRGLLTFDTDNTDDLPLDIPSITSRCPNTPSISSLYTHGFAGFASYTPDFKRILSVVQGQDELFATLRGSIGLPEADRYRFDPREHYYLPSRAARVVVHDALARASVPGTICAHFVLKEWTPGEFPPFLFPLSPL</sequence>
<evidence type="ECO:0000256" key="2">
    <source>
        <dbReference type="ARBA" id="ARBA00022553"/>
    </source>
</evidence>
<dbReference type="Pfam" id="PF00109">
    <property type="entry name" value="ketoacyl-synt"/>
    <property type="match status" value="1"/>
</dbReference>
<dbReference type="Pfam" id="PF00698">
    <property type="entry name" value="Acyl_transf_1"/>
    <property type="match status" value="1"/>
</dbReference>
<dbReference type="InterPro" id="IPR049900">
    <property type="entry name" value="PKS_mFAS_DH"/>
</dbReference>
<feature type="region of interest" description="C-terminal hotdog fold" evidence="3">
    <location>
        <begin position="854"/>
        <end position="962"/>
    </location>
</feature>